<proteinExistence type="predicted"/>
<feature type="region of interest" description="Disordered" evidence="1">
    <location>
        <begin position="84"/>
        <end position="103"/>
    </location>
</feature>
<keyword evidence="3" id="KW-1185">Reference proteome</keyword>
<dbReference type="AlphaFoldDB" id="A0A4Y2Q529"/>
<comment type="caution">
    <text evidence="2">The sequence shown here is derived from an EMBL/GenBank/DDBJ whole genome shotgun (WGS) entry which is preliminary data.</text>
</comment>
<reference evidence="2 3" key="1">
    <citation type="journal article" date="2019" name="Sci. Rep.">
        <title>Orb-weaving spider Araneus ventricosus genome elucidates the spidroin gene catalogue.</title>
        <authorList>
            <person name="Kono N."/>
            <person name="Nakamura H."/>
            <person name="Ohtoshi R."/>
            <person name="Moran D.A.P."/>
            <person name="Shinohara A."/>
            <person name="Yoshida Y."/>
            <person name="Fujiwara M."/>
            <person name="Mori M."/>
            <person name="Tomita M."/>
            <person name="Arakawa K."/>
        </authorList>
    </citation>
    <scope>NUCLEOTIDE SEQUENCE [LARGE SCALE GENOMIC DNA]</scope>
</reference>
<name>A0A4Y2Q529_ARAVE</name>
<dbReference type="OrthoDB" id="6617542at2759"/>
<evidence type="ECO:0000256" key="1">
    <source>
        <dbReference type="SAM" id="MobiDB-lite"/>
    </source>
</evidence>
<dbReference type="Proteomes" id="UP000499080">
    <property type="component" value="Unassembled WGS sequence"/>
</dbReference>
<gene>
    <name evidence="2" type="ORF">AVEN_65998_1</name>
</gene>
<protein>
    <submittedName>
        <fullName evidence="2">Uncharacterized protein</fullName>
    </submittedName>
</protein>
<evidence type="ECO:0000313" key="2">
    <source>
        <dbReference type="EMBL" id="GBN58514.1"/>
    </source>
</evidence>
<accession>A0A4Y2Q529</accession>
<dbReference type="EMBL" id="BGPR01012947">
    <property type="protein sequence ID" value="GBN58514.1"/>
    <property type="molecule type" value="Genomic_DNA"/>
</dbReference>
<evidence type="ECO:0000313" key="3">
    <source>
        <dbReference type="Proteomes" id="UP000499080"/>
    </source>
</evidence>
<organism evidence="2 3">
    <name type="scientific">Araneus ventricosus</name>
    <name type="common">Orbweaver spider</name>
    <name type="synonym">Epeira ventricosa</name>
    <dbReference type="NCBI Taxonomy" id="182803"/>
    <lineage>
        <taxon>Eukaryota</taxon>
        <taxon>Metazoa</taxon>
        <taxon>Ecdysozoa</taxon>
        <taxon>Arthropoda</taxon>
        <taxon>Chelicerata</taxon>
        <taxon>Arachnida</taxon>
        <taxon>Araneae</taxon>
        <taxon>Araneomorphae</taxon>
        <taxon>Entelegynae</taxon>
        <taxon>Araneoidea</taxon>
        <taxon>Araneidae</taxon>
        <taxon>Araneus</taxon>
    </lineage>
</organism>
<sequence>MHLLSSSWNRISADTIRNCFAHGVFCGTLDETLSTVIEPLAIMLKKEYEKLMSIDEDIPVAATLTGLEICEAVCGQDQAINVDDSDGDECAEENPPTNAEMREALDILNRSVKHRSRN</sequence>